<proteinExistence type="predicted"/>
<evidence type="ECO:0000313" key="2">
    <source>
        <dbReference type="EMBL" id="JAD56807.1"/>
    </source>
</evidence>
<feature type="compositionally biased region" description="Polar residues" evidence="1">
    <location>
        <begin position="1"/>
        <end position="11"/>
    </location>
</feature>
<name>A0A0A9BBW8_ARUDO</name>
<dbReference type="EMBL" id="GBRH01241088">
    <property type="protein sequence ID" value="JAD56807.1"/>
    <property type="molecule type" value="Transcribed_RNA"/>
</dbReference>
<feature type="region of interest" description="Disordered" evidence="1">
    <location>
        <begin position="1"/>
        <end position="21"/>
    </location>
</feature>
<organism evidence="2">
    <name type="scientific">Arundo donax</name>
    <name type="common">Giant reed</name>
    <name type="synonym">Donax arundinaceus</name>
    <dbReference type="NCBI Taxonomy" id="35708"/>
    <lineage>
        <taxon>Eukaryota</taxon>
        <taxon>Viridiplantae</taxon>
        <taxon>Streptophyta</taxon>
        <taxon>Embryophyta</taxon>
        <taxon>Tracheophyta</taxon>
        <taxon>Spermatophyta</taxon>
        <taxon>Magnoliopsida</taxon>
        <taxon>Liliopsida</taxon>
        <taxon>Poales</taxon>
        <taxon>Poaceae</taxon>
        <taxon>PACMAD clade</taxon>
        <taxon>Arundinoideae</taxon>
        <taxon>Arundineae</taxon>
        <taxon>Arundo</taxon>
    </lineage>
</organism>
<sequence length="21" mass="2221">MAQCSTTSIAKSTEVARGDHQ</sequence>
<reference evidence="2" key="2">
    <citation type="journal article" date="2015" name="Data Brief">
        <title>Shoot transcriptome of the giant reed, Arundo donax.</title>
        <authorList>
            <person name="Barrero R.A."/>
            <person name="Guerrero F.D."/>
            <person name="Moolhuijzen P."/>
            <person name="Goolsby J.A."/>
            <person name="Tidwell J."/>
            <person name="Bellgard S.E."/>
            <person name="Bellgard M.I."/>
        </authorList>
    </citation>
    <scope>NUCLEOTIDE SEQUENCE</scope>
    <source>
        <tissue evidence="2">Shoot tissue taken approximately 20 cm above the soil surface</tissue>
    </source>
</reference>
<accession>A0A0A9BBW8</accession>
<protein>
    <submittedName>
        <fullName evidence="2">Uncharacterized protein</fullName>
    </submittedName>
</protein>
<reference evidence="2" key="1">
    <citation type="submission" date="2014-09" db="EMBL/GenBank/DDBJ databases">
        <authorList>
            <person name="Magalhaes I.L.F."/>
            <person name="Oliveira U."/>
            <person name="Santos F.R."/>
            <person name="Vidigal T.H.D.A."/>
            <person name="Brescovit A.D."/>
            <person name="Santos A.J."/>
        </authorList>
    </citation>
    <scope>NUCLEOTIDE SEQUENCE</scope>
    <source>
        <tissue evidence="2">Shoot tissue taken approximately 20 cm above the soil surface</tissue>
    </source>
</reference>
<evidence type="ECO:0000256" key="1">
    <source>
        <dbReference type="SAM" id="MobiDB-lite"/>
    </source>
</evidence>
<dbReference type="AlphaFoldDB" id="A0A0A9BBW8"/>